<evidence type="ECO:0000259" key="7">
    <source>
        <dbReference type="Pfam" id="PF06305"/>
    </source>
</evidence>
<dbReference type="AlphaFoldDB" id="A0A1G8L1B9"/>
<feature type="domain" description="Lipopolysaccharide assembly protein A" evidence="7">
    <location>
        <begin position="46"/>
        <end position="97"/>
    </location>
</feature>
<dbReference type="GO" id="GO:0005886">
    <property type="term" value="C:plasma membrane"/>
    <property type="evidence" value="ECO:0007669"/>
    <property type="project" value="InterPro"/>
</dbReference>
<evidence type="ECO:0000256" key="3">
    <source>
        <dbReference type="ARBA" id="ARBA00022989"/>
    </source>
</evidence>
<gene>
    <name evidence="8" type="ORF">SAMN05421850_103132</name>
</gene>
<evidence type="ECO:0000256" key="4">
    <source>
        <dbReference type="ARBA" id="ARBA00023136"/>
    </source>
</evidence>
<dbReference type="RefSeq" id="WP_090028088.1">
    <property type="nucleotide sequence ID" value="NZ_FNEB01000003.1"/>
</dbReference>
<evidence type="ECO:0000256" key="6">
    <source>
        <dbReference type="SAM" id="Phobius"/>
    </source>
</evidence>
<name>A0A1G8L1B9_9RHOB</name>
<evidence type="ECO:0000313" key="8">
    <source>
        <dbReference type="EMBL" id="SDI49407.1"/>
    </source>
</evidence>
<keyword evidence="3 6" id="KW-1133">Transmembrane helix</keyword>
<evidence type="ECO:0000256" key="5">
    <source>
        <dbReference type="SAM" id="Coils"/>
    </source>
</evidence>
<dbReference type="Pfam" id="PF06305">
    <property type="entry name" value="LapA_dom"/>
    <property type="match status" value="1"/>
</dbReference>
<protein>
    <recommendedName>
        <fullName evidence="7">Lipopolysaccharide assembly protein A domain-containing protein</fullName>
    </recommendedName>
</protein>
<dbReference type="InterPro" id="IPR010445">
    <property type="entry name" value="LapA_dom"/>
</dbReference>
<keyword evidence="5" id="KW-0175">Coiled coil</keyword>
<dbReference type="OrthoDB" id="7689797at2"/>
<organism evidence="8 9">
    <name type="scientific">Lutimaribacter saemankumensis</name>
    <dbReference type="NCBI Taxonomy" id="490829"/>
    <lineage>
        <taxon>Bacteria</taxon>
        <taxon>Pseudomonadati</taxon>
        <taxon>Pseudomonadota</taxon>
        <taxon>Alphaproteobacteria</taxon>
        <taxon>Rhodobacterales</taxon>
        <taxon>Roseobacteraceae</taxon>
        <taxon>Lutimaribacter</taxon>
    </lineage>
</organism>
<evidence type="ECO:0000256" key="1">
    <source>
        <dbReference type="ARBA" id="ARBA00022475"/>
    </source>
</evidence>
<evidence type="ECO:0000256" key="2">
    <source>
        <dbReference type="ARBA" id="ARBA00022692"/>
    </source>
</evidence>
<dbReference type="STRING" id="490829.SAMN05421850_103132"/>
<feature type="coiled-coil region" evidence="5">
    <location>
        <begin position="76"/>
        <end position="110"/>
    </location>
</feature>
<keyword evidence="1" id="KW-1003">Cell membrane</keyword>
<keyword evidence="9" id="KW-1185">Reference proteome</keyword>
<evidence type="ECO:0000313" key="9">
    <source>
        <dbReference type="Proteomes" id="UP000199340"/>
    </source>
</evidence>
<feature type="transmembrane region" description="Helical" evidence="6">
    <location>
        <begin position="51"/>
        <end position="71"/>
    </location>
</feature>
<proteinExistence type="predicted"/>
<accession>A0A1G8L1B9</accession>
<keyword evidence="2 6" id="KW-0812">Transmembrane</keyword>
<reference evidence="8 9" key="1">
    <citation type="submission" date="2016-10" db="EMBL/GenBank/DDBJ databases">
        <authorList>
            <person name="de Groot N.N."/>
        </authorList>
    </citation>
    <scope>NUCLEOTIDE SEQUENCE [LARGE SCALE GENOMIC DNA]</scope>
    <source>
        <strain evidence="8 9">DSM 28010</strain>
    </source>
</reference>
<dbReference type="EMBL" id="FNEB01000003">
    <property type="protein sequence ID" value="SDI49407.1"/>
    <property type="molecule type" value="Genomic_DNA"/>
</dbReference>
<keyword evidence="4 6" id="KW-0472">Membrane</keyword>
<sequence>MRYIRYAILAAIAVVLIVLALANRGSVTLNTLPGGLAEFPGMSVLSYSVELPLFIVGFGGVLAGLLLGFVWEWIREHKHRAEVVRKQSEVKKLERELRRKEAKQNEGKDEVLALLDKAG</sequence>
<dbReference type="Proteomes" id="UP000199340">
    <property type="component" value="Unassembled WGS sequence"/>
</dbReference>